<dbReference type="HAMAP" id="MF_00027">
    <property type="entry name" value="CobB_CbiA"/>
    <property type="match status" value="1"/>
</dbReference>
<keyword evidence="4 7" id="KW-0067">ATP-binding</keyword>
<evidence type="ECO:0000256" key="3">
    <source>
        <dbReference type="ARBA" id="ARBA00022741"/>
    </source>
</evidence>
<name>H0E510_9ACTN</name>
<dbReference type="EC" id="6.3.5.9" evidence="7"/>
<dbReference type="RefSeq" id="WP_007573833.1">
    <property type="nucleotide sequence ID" value="NZ_AGUD01000129.1"/>
</dbReference>
<dbReference type="Pfam" id="PF01656">
    <property type="entry name" value="CbiA"/>
    <property type="match status" value="1"/>
</dbReference>
<dbReference type="PROSITE" id="PS51274">
    <property type="entry name" value="GATASE_COBBQ"/>
    <property type="match status" value="1"/>
</dbReference>
<comment type="similarity">
    <text evidence="7">Belongs to the CobB/CbiA family.</text>
</comment>
<organism evidence="10 11">
    <name type="scientific">Patulibacter medicamentivorans</name>
    <dbReference type="NCBI Taxonomy" id="1097667"/>
    <lineage>
        <taxon>Bacteria</taxon>
        <taxon>Bacillati</taxon>
        <taxon>Actinomycetota</taxon>
        <taxon>Thermoleophilia</taxon>
        <taxon>Solirubrobacterales</taxon>
        <taxon>Patulibacteraceae</taxon>
        <taxon>Patulibacter</taxon>
    </lineage>
</organism>
<proteinExistence type="inferred from homology"/>
<feature type="active site" description="Nucleophile" evidence="7">
    <location>
        <position position="350"/>
    </location>
</feature>
<evidence type="ECO:0000259" key="9">
    <source>
        <dbReference type="Pfam" id="PF07685"/>
    </source>
</evidence>
<comment type="pathway">
    <text evidence="7">Cofactor biosynthesis; adenosylcobalamin biosynthesis; cob(II)yrinate a,c-diamide from precorrin-2 (aerobic route): step 9/10.</text>
</comment>
<comment type="catalytic activity">
    <reaction evidence="7">
        <text>hydrogenobyrinate + 2 L-glutamine + 2 ATP + 2 H2O = hydrogenobyrinate a,c-diamide + 2 L-glutamate + 2 ADP + 2 phosphate + 2 H(+)</text>
        <dbReference type="Rhea" id="RHEA:12544"/>
        <dbReference type="ChEBI" id="CHEBI:15377"/>
        <dbReference type="ChEBI" id="CHEBI:15378"/>
        <dbReference type="ChEBI" id="CHEBI:29985"/>
        <dbReference type="ChEBI" id="CHEBI:30616"/>
        <dbReference type="ChEBI" id="CHEBI:43474"/>
        <dbReference type="ChEBI" id="CHEBI:58359"/>
        <dbReference type="ChEBI" id="CHEBI:77873"/>
        <dbReference type="ChEBI" id="CHEBI:77874"/>
        <dbReference type="ChEBI" id="CHEBI:456216"/>
        <dbReference type="EC" id="6.3.5.9"/>
    </reaction>
</comment>
<dbReference type="SUPFAM" id="SSF52317">
    <property type="entry name" value="Class I glutamine amidotransferase-like"/>
    <property type="match status" value="1"/>
</dbReference>
<dbReference type="Pfam" id="PF07685">
    <property type="entry name" value="GATase_3"/>
    <property type="match status" value="1"/>
</dbReference>
<dbReference type="NCBIfam" id="NF002204">
    <property type="entry name" value="PRK01077.1"/>
    <property type="match status" value="1"/>
</dbReference>
<dbReference type="GO" id="GO:0043802">
    <property type="term" value="F:hydrogenobyrinic acid a,c-diamide synthase (glutamine-hydrolysing) activity"/>
    <property type="evidence" value="ECO:0007669"/>
    <property type="project" value="UniProtKB-UniRule"/>
</dbReference>
<keyword evidence="7" id="KW-0169">Cobalamin biosynthesis</keyword>
<dbReference type="AlphaFoldDB" id="H0E510"/>
<evidence type="ECO:0000259" key="8">
    <source>
        <dbReference type="Pfam" id="PF01656"/>
    </source>
</evidence>
<reference evidence="10 11" key="1">
    <citation type="journal article" date="2013" name="Biodegradation">
        <title>Quantitative proteomic analysis of ibuprofen-degrading Patulibacter sp. strain I11.</title>
        <authorList>
            <person name="Almeida B."/>
            <person name="Kjeldal H."/>
            <person name="Lolas I."/>
            <person name="Knudsen A.D."/>
            <person name="Carvalho G."/>
            <person name="Nielsen K.L."/>
            <person name="Barreto Crespo M.T."/>
            <person name="Stensballe A."/>
            <person name="Nielsen J.L."/>
        </authorList>
    </citation>
    <scope>NUCLEOTIDE SEQUENCE [LARGE SCALE GENOMIC DNA]</scope>
    <source>
        <strain evidence="10 11">I11</strain>
    </source>
</reference>
<dbReference type="CDD" id="cd05388">
    <property type="entry name" value="CobB_N"/>
    <property type="match status" value="1"/>
</dbReference>
<dbReference type="InterPro" id="IPR011698">
    <property type="entry name" value="GATase_3"/>
</dbReference>
<evidence type="ECO:0000313" key="11">
    <source>
        <dbReference type="Proteomes" id="UP000005143"/>
    </source>
</evidence>
<comment type="caution">
    <text evidence="10">The sequence shown here is derived from an EMBL/GenBank/DDBJ whole genome shotgun (WGS) entry which is preliminary data.</text>
</comment>
<dbReference type="NCBIfam" id="TIGR00379">
    <property type="entry name" value="cobB"/>
    <property type="match status" value="1"/>
</dbReference>
<comment type="function">
    <text evidence="7">Catalyzes the ATP-dependent amidation of the two carboxylate groups at positions a and c of hydrogenobyrinate, using either L-glutamine or ammonia as the nitrogen source.</text>
</comment>
<comment type="cofactor">
    <cofactor evidence="1 7">
        <name>Mg(2+)</name>
        <dbReference type="ChEBI" id="CHEBI:18420"/>
    </cofactor>
</comment>
<evidence type="ECO:0000256" key="6">
    <source>
        <dbReference type="ARBA" id="ARBA00022962"/>
    </source>
</evidence>
<dbReference type="GO" id="GO:0005524">
    <property type="term" value="F:ATP binding"/>
    <property type="evidence" value="ECO:0007669"/>
    <property type="project" value="UniProtKB-UniRule"/>
</dbReference>
<evidence type="ECO:0000313" key="10">
    <source>
        <dbReference type="EMBL" id="EHN11239.1"/>
    </source>
</evidence>
<keyword evidence="5 7" id="KW-0460">Magnesium</keyword>
<dbReference type="PANTHER" id="PTHR43873">
    <property type="entry name" value="COBYRINATE A,C-DIAMIDE SYNTHASE"/>
    <property type="match status" value="1"/>
</dbReference>
<keyword evidence="2 7" id="KW-0436">Ligase</keyword>
<dbReference type="OrthoDB" id="9764035at2"/>
<dbReference type="Gene3D" id="3.40.50.300">
    <property type="entry name" value="P-loop containing nucleotide triphosphate hydrolases"/>
    <property type="match status" value="1"/>
</dbReference>
<dbReference type="EMBL" id="AGUD01000129">
    <property type="protein sequence ID" value="EHN11239.1"/>
    <property type="molecule type" value="Genomic_DNA"/>
</dbReference>
<accession>H0E510</accession>
<evidence type="ECO:0000256" key="2">
    <source>
        <dbReference type="ARBA" id="ARBA00022598"/>
    </source>
</evidence>
<feature type="domain" description="CobB/CobQ-like glutamine amidotransferase" evidence="9">
    <location>
        <begin position="267"/>
        <end position="450"/>
    </location>
</feature>
<dbReference type="GO" id="GO:0042242">
    <property type="term" value="F:cobyrinic acid a,c-diamide synthase activity"/>
    <property type="evidence" value="ECO:0007669"/>
    <property type="project" value="InterPro"/>
</dbReference>
<keyword evidence="11" id="KW-1185">Reference proteome</keyword>
<keyword evidence="6 7" id="KW-0315">Glutamine amidotransferase</keyword>
<evidence type="ECO:0000256" key="4">
    <source>
        <dbReference type="ARBA" id="ARBA00022840"/>
    </source>
</evidence>
<dbReference type="InterPro" id="IPR029062">
    <property type="entry name" value="Class_I_gatase-like"/>
</dbReference>
<comment type="domain">
    <text evidence="7">Comprises of two domains. The C-terminal domain contains the binding site for glutamine and catalyzes the hydrolysis of this substrate to glutamate and ammonia. The N-terminal domain is anticipated to bind ATP and hydrogenobyrinate and catalyzes the ultimate synthesis of the diamide product. The ammonia produced via the glutaminase domain is probably translocated to the adjacent domain via a molecular tunnel, where it reacts with an activated intermediate.</text>
</comment>
<dbReference type="PANTHER" id="PTHR43873:SF1">
    <property type="entry name" value="COBYRINATE A,C-DIAMIDE SYNTHASE"/>
    <property type="match status" value="1"/>
</dbReference>
<dbReference type="InterPro" id="IPR027417">
    <property type="entry name" value="P-loop_NTPase"/>
</dbReference>
<keyword evidence="3 7" id="KW-0547">Nucleotide-binding</keyword>
<dbReference type="Proteomes" id="UP000005143">
    <property type="component" value="Unassembled WGS sequence"/>
</dbReference>
<sequence>MTARLVIAGTTSGAGKTTVASGLMAAFRARGLTVQGAKVGPDFIDPGYHALATGRPARNLDAFLSGPELISPLLAHAIGHREPADLAIVEGVMGLFDGASGRGELASTAHVAKLTRSPVVLVVDAAAMARSVAALVLGYRNYDLAVDVAGVILNRVGSEAHADLLREALEPIGVPVLGALVRDERLVAPSRHLGLVPVAERDARARETLAVLAARIAEQIDLEALERLARAAPPLSGQAWDPVAAIAGIANGGGLAAVPDPPARAPRIAVAAGAAFSFRYSENLELLQAAGAELVPLDPLHDAALPEACDGLYLGGGFPEEHGAALAENQPLRAAVAAHAAAGRPVVAECGGLLYLGRELDGHAMCGVLDGVGRLGKRLSLGYREATAGADSPLWRAGDEVRGHEFHYSTSTPEASDPAAWTLRARGRERPEGIAGPSVHASYLHTHWAAYPQAPVRLARAAGG</sequence>
<dbReference type="CDD" id="cd03130">
    <property type="entry name" value="GATase1_CobB"/>
    <property type="match status" value="1"/>
</dbReference>
<evidence type="ECO:0000256" key="1">
    <source>
        <dbReference type="ARBA" id="ARBA00001946"/>
    </source>
</evidence>
<dbReference type="SUPFAM" id="SSF52540">
    <property type="entry name" value="P-loop containing nucleoside triphosphate hydrolases"/>
    <property type="match status" value="1"/>
</dbReference>
<gene>
    <name evidence="7" type="primary">cobB</name>
    <name evidence="10" type="ORF">PAI11_18950</name>
</gene>
<dbReference type="UniPathway" id="UPA00148">
    <property type="reaction ID" value="UER00220"/>
</dbReference>
<evidence type="ECO:0000256" key="5">
    <source>
        <dbReference type="ARBA" id="ARBA00022842"/>
    </source>
</evidence>
<dbReference type="PATRIC" id="fig|1097667.3.peg.1878"/>
<comment type="miscellaneous">
    <text evidence="7">The a and c carboxylates of hydrogenobyrinate are activated for nucleophilic attack via formation of a phosphorylated intermediate by ATP. CobB catalyzes first the amidation of the c-carboxylate, and then that of the a-carboxylate.</text>
</comment>
<evidence type="ECO:0000256" key="7">
    <source>
        <dbReference type="HAMAP-Rule" id="MF_00027"/>
    </source>
</evidence>
<dbReference type="InterPro" id="IPR002586">
    <property type="entry name" value="CobQ/CobB/MinD/ParA_Nub-bd_dom"/>
</dbReference>
<dbReference type="InterPro" id="IPR004484">
    <property type="entry name" value="CbiA/CobB_synth"/>
</dbReference>
<protein>
    <recommendedName>
        <fullName evidence="7">Hydrogenobyrinate a,c-diamide synthase</fullName>
        <ecNumber evidence="7">6.3.5.9</ecNumber>
    </recommendedName>
    <alternativeName>
        <fullName evidence="7">Hydrogenobyrinic acid a,c-diamide synthase</fullName>
    </alternativeName>
</protein>
<dbReference type="GO" id="GO:0009236">
    <property type="term" value="P:cobalamin biosynthetic process"/>
    <property type="evidence" value="ECO:0007669"/>
    <property type="project" value="UniProtKB-UniRule"/>
</dbReference>
<dbReference type="Gene3D" id="3.40.50.880">
    <property type="match status" value="1"/>
</dbReference>
<feature type="site" description="Increases nucleophilicity of active site Cys" evidence="7">
    <location>
        <position position="445"/>
    </location>
</feature>
<feature type="domain" description="CobQ/CobB/MinD/ParA nucleotide binding" evidence="8">
    <location>
        <begin position="5"/>
        <end position="193"/>
    </location>
</feature>